<dbReference type="InterPro" id="IPR027417">
    <property type="entry name" value="P-loop_NTPase"/>
</dbReference>
<dbReference type="Pfam" id="PF00071">
    <property type="entry name" value="Ras"/>
    <property type="match status" value="1"/>
</dbReference>
<dbReference type="GO" id="GO:0003924">
    <property type="term" value="F:GTPase activity"/>
    <property type="evidence" value="ECO:0007669"/>
    <property type="project" value="InterPro"/>
</dbReference>
<dbReference type="PROSITE" id="PS51421">
    <property type="entry name" value="RAS"/>
    <property type="match status" value="1"/>
</dbReference>
<organism evidence="5 6">
    <name type="scientific">Adiantum capillus-veneris</name>
    <name type="common">Maidenhair fern</name>
    <dbReference type="NCBI Taxonomy" id="13818"/>
    <lineage>
        <taxon>Eukaryota</taxon>
        <taxon>Viridiplantae</taxon>
        <taxon>Streptophyta</taxon>
        <taxon>Embryophyta</taxon>
        <taxon>Tracheophyta</taxon>
        <taxon>Polypodiopsida</taxon>
        <taxon>Polypodiidae</taxon>
        <taxon>Polypodiales</taxon>
        <taxon>Pteridineae</taxon>
        <taxon>Pteridaceae</taxon>
        <taxon>Vittarioideae</taxon>
        <taxon>Adiantum</taxon>
    </lineage>
</organism>
<name>A0A9D4V354_ADICA</name>
<dbReference type="SMART" id="SM00175">
    <property type="entry name" value="RAB"/>
    <property type="match status" value="1"/>
</dbReference>
<proteinExistence type="predicted"/>
<gene>
    <name evidence="5" type="ORF">GOP47_0006585</name>
</gene>
<dbReference type="AlphaFoldDB" id="A0A9D4V354"/>
<dbReference type="PANTHER" id="PTHR24070">
    <property type="entry name" value="RAS, DI-RAS, AND RHEB FAMILY MEMBERS OF SMALL GTPASE SUPERFAMILY"/>
    <property type="match status" value="1"/>
</dbReference>
<dbReference type="GO" id="GO:0016020">
    <property type="term" value="C:membrane"/>
    <property type="evidence" value="ECO:0007669"/>
    <property type="project" value="InterPro"/>
</dbReference>
<evidence type="ECO:0000313" key="6">
    <source>
        <dbReference type="Proteomes" id="UP000886520"/>
    </source>
</evidence>
<keyword evidence="2" id="KW-0547">Nucleotide-binding</keyword>
<dbReference type="SUPFAM" id="SSF52540">
    <property type="entry name" value="P-loop containing nucleoside triphosphate hydrolases"/>
    <property type="match status" value="1"/>
</dbReference>
<dbReference type="PROSITE" id="PS51419">
    <property type="entry name" value="RAB"/>
    <property type="match status" value="1"/>
</dbReference>
<dbReference type="Gene3D" id="3.40.50.300">
    <property type="entry name" value="P-loop containing nucleotide triphosphate hydrolases"/>
    <property type="match status" value="1"/>
</dbReference>
<sequence>MFANLLLVAIKVDFFIAGDAVACKGLELSETTRDAIASKPRKGVAQQHQTCWAAHALRPAGAKAAVLCFSTTDRSSFESIESWKKKVEEQCGRIPMVLVQTKVDLLDEAAVERHESEALAEILGVRFYRICAKQNLYIAEVFEYLAELYLRWDVQCMQTPRIVIGRSKQFVTLEEERNSSSFREENPLFNKSNNQNPSIDANEEFVVESRLQVALGPHDDRPLPDVKPDLQ</sequence>
<keyword evidence="4" id="KW-0732">Signal</keyword>
<reference evidence="5" key="1">
    <citation type="submission" date="2021-01" db="EMBL/GenBank/DDBJ databases">
        <title>Adiantum capillus-veneris genome.</title>
        <authorList>
            <person name="Fang Y."/>
            <person name="Liao Q."/>
        </authorList>
    </citation>
    <scope>NUCLEOTIDE SEQUENCE</scope>
    <source>
        <strain evidence="5">H3</strain>
        <tissue evidence="5">Leaf</tissue>
    </source>
</reference>
<dbReference type="OrthoDB" id="1897703at2759"/>
<dbReference type="InterPro" id="IPR001806">
    <property type="entry name" value="Small_GTPase"/>
</dbReference>
<comment type="caution">
    <text evidence="5">The sequence shown here is derived from an EMBL/GenBank/DDBJ whole genome shotgun (WGS) entry which is preliminary data.</text>
</comment>
<keyword evidence="3" id="KW-0342">GTP-binding</keyword>
<accession>A0A9D4V354</accession>
<dbReference type="Proteomes" id="UP000886520">
    <property type="component" value="Chromosome 6"/>
</dbReference>
<protein>
    <submittedName>
        <fullName evidence="5">Uncharacterized protein</fullName>
    </submittedName>
</protein>
<dbReference type="InterPro" id="IPR020849">
    <property type="entry name" value="Small_GTPase_Ras-type"/>
</dbReference>
<dbReference type="EMBL" id="JABFUD020000006">
    <property type="protein sequence ID" value="KAI5078914.1"/>
    <property type="molecule type" value="Genomic_DNA"/>
</dbReference>
<evidence type="ECO:0000256" key="3">
    <source>
        <dbReference type="ARBA" id="ARBA00023134"/>
    </source>
</evidence>
<evidence type="ECO:0000256" key="2">
    <source>
        <dbReference type="ARBA" id="ARBA00022741"/>
    </source>
</evidence>
<dbReference type="GO" id="GO:0007165">
    <property type="term" value="P:signal transduction"/>
    <property type="evidence" value="ECO:0007669"/>
    <property type="project" value="InterPro"/>
</dbReference>
<dbReference type="GO" id="GO:0005525">
    <property type="term" value="F:GTP binding"/>
    <property type="evidence" value="ECO:0007669"/>
    <property type="project" value="UniProtKB-KW"/>
</dbReference>
<evidence type="ECO:0000313" key="5">
    <source>
        <dbReference type="EMBL" id="KAI5078914.1"/>
    </source>
</evidence>
<evidence type="ECO:0000256" key="4">
    <source>
        <dbReference type="SAM" id="SignalP"/>
    </source>
</evidence>
<evidence type="ECO:0000256" key="1">
    <source>
        <dbReference type="ARBA" id="ARBA00022528"/>
    </source>
</evidence>
<keyword evidence="1" id="KW-0150">Chloroplast</keyword>
<keyword evidence="1" id="KW-0934">Plastid</keyword>
<dbReference type="SMART" id="SM00173">
    <property type="entry name" value="RAS"/>
    <property type="match status" value="1"/>
</dbReference>
<keyword evidence="6" id="KW-1185">Reference proteome</keyword>
<dbReference type="SMART" id="SM00174">
    <property type="entry name" value="RHO"/>
    <property type="match status" value="1"/>
</dbReference>
<feature type="signal peptide" evidence="4">
    <location>
        <begin position="1"/>
        <end position="22"/>
    </location>
</feature>
<feature type="chain" id="PRO_5038417620" evidence="4">
    <location>
        <begin position="23"/>
        <end position="231"/>
    </location>
</feature>